<dbReference type="Pfam" id="PF25438">
    <property type="entry name" value="DUF7896"/>
    <property type="match status" value="1"/>
</dbReference>
<dbReference type="PANTHER" id="PTHR42031:SF1">
    <property type="entry name" value="KEY LIME PATHOGENICITY PROTEIN"/>
    <property type="match status" value="1"/>
</dbReference>
<comment type="caution">
    <text evidence="3">The sequence shown here is derived from an EMBL/GenBank/DDBJ whole genome shotgun (WGS) entry which is preliminary data.</text>
</comment>
<feature type="compositionally biased region" description="Polar residues" evidence="1">
    <location>
        <begin position="96"/>
        <end position="119"/>
    </location>
</feature>
<feature type="region of interest" description="Disordered" evidence="1">
    <location>
        <begin position="19"/>
        <end position="38"/>
    </location>
</feature>
<feature type="domain" description="DUF7896" evidence="2">
    <location>
        <begin position="467"/>
        <end position="554"/>
    </location>
</feature>
<dbReference type="PANTHER" id="PTHR42031">
    <property type="entry name" value="KEY LIME PATHOGENICITY PROTEIN"/>
    <property type="match status" value="1"/>
</dbReference>
<accession>A0A9P4UQV8</accession>
<evidence type="ECO:0000313" key="3">
    <source>
        <dbReference type="EMBL" id="KAF2724947.1"/>
    </source>
</evidence>
<feature type="compositionally biased region" description="Basic and acidic residues" evidence="1">
    <location>
        <begin position="523"/>
        <end position="532"/>
    </location>
</feature>
<feature type="compositionally biased region" description="Basic and acidic residues" evidence="1">
    <location>
        <begin position="74"/>
        <end position="92"/>
    </location>
</feature>
<feature type="region of interest" description="Disordered" evidence="1">
    <location>
        <begin position="516"/>
        <end position="537"/>
    </location>
</feature>
<dbReference type="InterPro" id="IPR057218">
    <property type="entry name" value="DUF7896"/>
</dbReference>
<reference evidence="3" key="1">
    <citation type="journal article" date="2020" name="Stud. Mycol.">
        <title>101 Dothideomycetes genomes: a test case for predicting lifestyles and emergence of pathogens.</title>
        <authorList>
            <person name="Haridas S."/>
            <person name="Albert R."/>
            <person name="Binder M."/>
            <person name="Bloem J."/>
            <person name="Labutti K."/>
            <person name="Salamov A."/>
            <person name="Andreopoulos B."/>
            <person name="Baker S."/>
            <person name="Barry K."/>
            <person name="Bills G."/>
            <person name="Bluhm B."/>
            <person name="Cannon C."/>
            <person name="Castanera R."/>
            <person name="Culley D."/>
            <person name="Daum C."/>
            <person name="Ezra D."/>
            <person name="Gonzalez J."/>
            <person name="Henrissat B."/>
            <person name="Kuo A."/>
            <person name="Liang C."/>
            <person name="Lipzen A."/>
            <person name="Lutzoni F."/>
            <person name="Magnuson J."/>
            <person name="Mondo S."/>
            <person name="Nolan M."/>
            <person name="Ohm R."/>
            <person name="Pangilinan J."/>
            <person name="Park H.-J."/>
            <person name="Ramirez L."/>
            <person name="Alfaro M."/>
            <person name="Sun H."/>
            <person name="Tritt A."/>
            <person name="Yoshinaga Y."/>
            <person name="Zwiers L.-H."/>
            <person name="Turgeon B."/>
            <person name="Goodwin S."/>
            <person name="Spatafora J."/>
            <person name="Crous P."/>
            <person name="Grigoriev I."/>
        </authorList>
    </citation>
    <scope>NUCLEOTIDE SEQUENCE</scope>
    <source>
        <strain evidence="3">CBS 116435</strain>
    </source>
</reference>
<proteinExistence type="predicted"/>
<organism evidence="3 4">
    <name type="scientific">Polychaeton citri CBS 116435</name>
    <dbReference type="NCBI Taxonomy" id="1314669"/>
    <lineage>
        <taxon>Eukaryota</taxon>
        <taxon>Fungi</taxon>
        <taxon>Dikarya</taxon>
        <taxon>Ascomycota</taxon>
        <taxon>Pezizomycotina</taxon>
        <taxon>Dothideomycetes</taxon>
        <taxon>Dothideomycetidae</taxon>
        <taxon>Capnodiales</taxon>
        <taxon>Capnodiaceae</taxon>
        <taxon>Polychaeton</taxon>
    </lineage>
</organism>
<feature type="region of interest" description="Disordered" evidence="1">
    <location>
        <begin position="55"/>
        <end position="139"/>
    </location>
</feature>
<evidence type="ECO:0000259" key="2">
    <source>
        <dbReference type="Pfam" id="PF25438"/>
    </source>
</evidence>
<dbReference type="OrthoDB" id="5377599at2759"/>
<dbReference type="EMBL" id="MU003769">
    <property type="protein sequence ID" value="KAF2724947.1"/>
    <property type="molecule type" value="Genomic_DNA"/>
</dbReference>
<gene>
    <name evidence="3" type="ORF">K431DRAFT_309623</name>
</gene>
<keyword evidence="4" id="KW-1185">Reference proteome</keyword>
<sequence>MATTAGLDDAVLQTLEMQQRSLRQQHPDWPEEQKRQAWDQQRQRLVSFLMSDMTSWRNGQRSDGGPPNAVDIPGVRKRDFSTHSDLDGRGDHNLPPTVTGTILPSSLPTALKANGQSPSLPIGSRAMARRSKSNAGFSNGHGHSAGNCYVYEPAEYVQQISAQSLSSPSDKRLKLECDGYIAPGHHQLLSQQPSSNALLTPSSFTSSTPALTPDTCASSCLLPLESLPLSASMSRCSSTNSSALAASFDMMRFDSSCSNMSSDFLFPIKEDNSFSDSVISSFTAKPDTGSRLATQSNGTSFFGDVGYGGNDLSFTLSSSLHDGVGFRTAHSEVFPPTAAAAASTRQMQRTTSQSSTSSTSSSGSVSSSEHKTTQRMRKHIENSRKSILPKCSMDGPVSGPHDCDLEVKDKRSQHLPAAQRKQAISKQAYSRPKHDKLSCQFCEEYPDGFRGEHELRRHQDRAHAERRKVWICVQPRDETDIWPAKLLDACKYCKNGKQYNVYYNAAAHLRRAHFNPRKRGRKARGEERESRAGKTGGDWPRIDWLKQHGWLKEIEVRGPVGSSTTSEAVDSDLVADEISAMDANAFTIDYNWDADCNTLGLNDPREEQMAREELFPDTCAFDADFWAERGSGL</sequence>
<feature type="compositionally biased region" description="Basic and acidic residues" evidence="1">
    <location>
        <begin position="25"/>
        <end position="37"/>
    </location>
</feature>
<name>A0A9P4UQV8_9PEZI</name>
<protein>
    <recommendedName>
        <fullName evidence="2">DUF7896 domain-containing protein</fullName>
    </recommendedName>
</protein>
<feature type="region of interest" description="Disordered" evidence="1">
    <location>
        <begin position="338"/>
        <end position="393"/>
    </location>
</feature>
<dbReference type="AlphaFoldDB" id="A0A9P4UQV8"/>
<feature type="compositionally biased region" description="Low complexity" evidence="1">
    <location>
        <begin position="343"/>
        <end position="367"/>
    </location>
</feature>
<evidence type="ECO:0000256" key="1">
    <source>
        <dbReference type="SAM" id="MobiDB-lite"/>
    </source>
</evidence>
<dbReference type="Proteomes" id="UP000799441">
    <property type="component" value="Unassembled WGS sequence"/>
</dbReference>
<evidence type="ECO:0000313" key="4">
    <source>
        <dbReference type="Proteomes" id="UP000799441"/>
    </source>
</evidence>